<evidence type="ECO:0000313" key="2">
    <source>
        <dbReference type="Proteomes" id="UP000076023"/>
    </source>
</evidence>
<protein>
    <recommendedName>
        <fullName evidence="3">Tfp pilus assembly protein PilX</fullName>
    </recommendedName>
</protein>
<dbReference type="AlphaFoldDB" id="A0A146G2W3"/>
<comment type="caution">
    <text evidence="1">The sequence shown here is derived from an EMBL/GenBank/DDBJ whole genome shotgun (WGS) entry which is preliminary data.</text>
</comment>
<dbReference type="InParanoid" id="A0A146G2W3"/>
<keyword evidence="2" id="KW-1185">Reference proteome</keyword>
<proteinExistence type="predicted"/>
<gene>
    <name evidence="1" type="ORF">TSACC_2587</name>
</gene>
<reference evidence="2" key="1">
    <citation type="journal article" date="2017" name="Genome Announc.">
        <title>Draft Genome Sequence of Terrimicrobium sacchariphilum NM-5T, a Facultative Anaerobic Soil Bacterium of the Class Spartobacteria.</title>
        <authorList>
            <person name="Qiu Y.L."/>
            <person name="Tourlousse D.M."/>
            <person name="Matsuura N."/>
            <person name="Ohashi A."/>
            <person name="Sekiguchi Y."/>
        </authorList>
    </citation>
    <scope>NUCLEOTIDE SEQUENCE [LARGE SCALE GENOMIC DNA]</scope>
    <source>
        <strain evidence="2">NM-5</strain>
    </source>
</reference>
<dbReference type="RefSeq" id="WP_075078035.1">
    <property type="nucleotide sequence ID" value="NZ_BDCO01000002.1"/>
</dbReference>
<name>A0A146G2W3_TERSA</name>
<sequence>MKAPSQSKAFALVLVLCLIVVVSSILIAFVTVMRMDRAATQSYSQGIRADQIALGAAQTLEDQIVAEIENGSVRYGADGTTGDTSAPCVFEPIARTDMVLQRAGTTTNVGTLYKISKAGVPFFTNGPSLASAAASSAPAGNGRRITLQGWSKPALLANGWPTNQAAPDWINVTRSGPQIVTVSEAKNGSLSNPKYVIGRYSYAVYDVGGLLDVSIAGFTKGGSDLTGRFIAQKGSSFLADLTQIPNGGGNLSAAQIDKMVKWRNKASLPTAISYVTNYLGTNGGVAVKAGDDAFVNRQDLIRYAQLNGMTNALPYLTTIHRSLNAPNYSPTTNAPAGGIYAYKDKANTPSSINRSLANVRVKAGGWVRSDGSLAVTGEPLLKNRFPLKRLGLLADASANATDIQKYFGLSGPGGNEPWTYNHGSSGRIMTLQEVAAANREPDFFELLKAAILDGSLGRDPGGVKVNSTDPGMYSDVRAVSVEHDPQIFKIGANIIDQFDADNYPTTIFCPMFAPLTDSANFAYGIENLPYLTRLAPILRDVTPPAFDGTKSLGRCWVQPALWNPHQADVESVPTPSVIRVQASGVARMTASYSYSGPVPQPTPPKKAATGPDTDFSVDQKAAIIQPLASIDFRTQPVPLNEGNVDLVATDIKNIPSQQFPTAPWTAKPVGFAVDAMPYFPDSTTKTNPIYFLFQPVGSVSFTLQWLDGNVWRTYANIRQVKTKMQTQVSPDAAGYLGDDSAHDSYVTFDGRTDRFGVGLALFPINSTFRPTYLPVSGSKFVGPGPDVASGFLYGSPPSPVMPTASAGYYPASLAKNSDAGTVKYKDVDGIARMADGGFASESAASFPNGFPLAAGNNTGSQRPLILNRPCRSVAELGYAFRDLPFKTVDLFTDQSADLGLLDVFSVDEAPIVAGKINPNTAPAEVLRAIVTGGLKRENFVGSEPASADLLGSYVPDLAANLSAQLRQTPLLHRGEIAASLGTALSAVVPANNYLDAANKTHREAAIRSIADICDVRTWNLFIDVVAQAGRYSPQATSLASDFIVEGEKRYWLHIAIDRVTGAVISRQLEPVYE</sequence>
<organism evidence="1 2">
    <name type="scientific">Terrimicrobium sacchariphilum</name>
    <dbReference type="NCBI Taxonomy" id="690879"/>
    <lineage>
        <taxon>Bacteria</taxon>
        <taxon>Pseudomonadati</taxon>
        <taxon>Verrucomicrobiota</taxon>
        <taxon>Terrimicrobiia</taxon>
        <taxon>Terrimicrobiales</taxon>
        <taxon>Terrimicrobiaceae</taxon>
        <taxon>Terrimicrobium</taxon>
    </lineage>
</organism>
<dbReference type="EMBL" id="BDCO01000002">
    <property type="protein sequence ID" value="GAT32189.1"/>
    <property type="molecule type" value="Genomic_DNA"/>
</dbReference>
<dbReference type="OrthoDB" id="173922at2"/>
<dbReference type="STRING" id="690879.TSACC_2587"/>
<accession>A0A146G2W3</accession>
<evidence type="ECO:0000313" key="1">
    <source>
        <dbReference type="EMBL" id="GAT32189.1"/>
    </source>
</evidence>
<dbReference type="Proteomes" id="UP000076023">
    <property type="component" value="Unassembled WGS sequence"/>
</dbReference>
<evidence type="ECO:0008006" key="3">
    <source>
        <dbReference type="Google" id="ProtNLM"/>
    </source>
</evidence>